<dbReference type="Proteomes" id="UP001063166">
    <property type="component" value="Unassembled WGS sequence"/>
</dbReference>
<dbReference type="EMBL" id="BRPK01000014">
    <property type="protein sequence ID" value="GLB43679.1"/>
    <property type="molecule type" value="Genomic_DNA"/>
</dbReference>
<evidence type="ECO:0000313" key="1">
    <source>
        <dbReference type="EMBL" id="GLB43679.1"/>
    </source>
</evidence>
<proteinExistence type="predicted"/>
<reference evidence="1" key="1">
    <citation type="submission" date="2022-07" db="EMBL/GenBank/DDBJ databases">
        <title>The genome of Lyophyllum shimeji provides insight into the initial evolution of ectomycorrhizal fungal genome.</title>
        <authorList>
            <person name="Kobayashi Y."/>
            <person name="Shibata T."/>
            <person name="Hirakawa H."/>
            <person name="Shigenobu S."/>
            <person name="Nishiyama T."/>
            <person name="Yamada A."/>
            <person name="Hasebe M."/>
            <person name="Kawaguchi M."/>
        </authorList>
    </citation>
    <scope>NUCLEOTIDE SEQUENCE</scope>
    <source>
        <strain evidence="1">AT787</strain>
    </source>
</reference>
<dbReference type="AlphaFoldDB" id="A0A9P3PYA2"/>
<accession>A0A9P3PYA2</accession>
<gene>
    <name evidence="1" type="ORF">LshimejAT787_1401910</name>
</gene>
<keyword evidence="2" id="KW-1185">Reference proteome</keyword>
<name>A0A9P3PYA2_LYOSH</name>
<sequence>MWTECDCGKPAPISFASSSLSFTLYRGYCAYLRSPKALGSWQFDGISTGPRGGRHATKRYTGMSRPCTRDNGSVVSFTSCVIPCTYCSSSCVVLRLLAILILDILPPSLDLPKLLRRTGGC</sequence>
<organism evidence="1 2">
    <name type="scientific">Lyophyllum shimeji</name>
    <name type="common">Hon-shimeji</name>
    <name type="synonym">Tricholoma shimeji</name>
    <dbReference type="NCBI Taxonomy" id="47721"/>
    <lineage>
        <taxon>Eukaryota</taxon>
        <taxon>Fungi</taxon>
        <taxon>Dikarya</taxon>
        <taxon>Basidiomycota</taxon>
        <taxon>Agaricomycotina</taxon>
        <taxon>Agaricomycetes</taxon>
        <taxon>Agaricomycetidae</taxon>
        <taxon>Agaricales</taxon>
        <taxon>Tricholomatineae</taxon>
        <taxon>Lyophyllaceae</taxon>
        <taxon>Lyophyllum</taxon>
    </lineage>
</organism>
<evidence type="ECO:0000313" key="2">
    <source>
        <dbReference type="Proteomes" id="UP001063166"/>
    </source>
</evidence>
<protein>
    <submittedName>
        <fullName evidence="1">Uncharacterized protein</fullName>
    </submittedName>
</protein>
<comment type="caution">
    <text evidence="1">The sequence shown here is derived from an EMBL/GenBank/DDBJ whole genome shotgun (WGS) entry which is preliminary data.</text>
</comment>